<evidence type="ECO:0000256" key="1">
    <source>
        <dbReference type="SAM" id="MobiDB-lite"/>
    </source>
</evidence>
<dbReference type="Pfam" id="PF13399">
    <property type="entry name" value="LytR_C"/>
    <property type="match status" value="1"/>
</dbReference>
<feature type="non-terminal residue" evidence="3">
    <location>
        <position position="1"/>
    </location>
</feature>
<dbReference type="InterPro" id="IPR027381">
    <property type="entry name" value="LytR/CpsA/Psr_C"/>
</dbReference>
<evidence type="ECO:0000259" key="2">
    <source>
        <dbReference type="Pfam" id="PF13399"/>
    </source>
</evidence>
<organism evidence="3 4">
    <name type="scientific">Georgenia halotolerans</name>
    <dbReference type="NCBI Taxonomy" id="3028317"/>
    <lineage>
        <taxon>Bacteria</taxon>
        <taxon>Bacillati</taxon>
        <taxon>Actinomycetota</taxon>
        <taxon>Actinomycetes</taxon>
        <taxon>Micrococcales</taxon>
        <taxon>Bogoriellaceae</taxon>
        <taxon>Georgenia</taxon>
    </lineage>
</organism>
<reference evidence="3" key="1">
    <citation type="submission" date="2023-02" db="EMBL/GenBank/DDBJ databases">
        <title>Georgenia sp.10Sc9-8, isolated from a soil sample collected from the Taklamakan desert.</title>
        <authorList>
            <person name="Liu S."/>
        </authorList>
    </citation>
    <scope>NUCLEOTIDE SEQUENCE</scope>
    <source>
        <strain evidence="3">10Sc9-8</strain>
    </source>
</reference>
<accession>A0ABT5U0W3</accession>
<comment type="caution">
    <text evidence="3">The sequence shown here is derived from an EMBL/GenBank/DDBJ whole genome shotgun (WGS) entry which is preliminary data.</text>
</comment>
<proteinExistence type="predicted"/>
<sequence>EEPAEEEPAEEEPAEEEPAEEDGEVDFTASIAVLNGTGIGGLAGEVAQAIGAEGFSQVGASNYGAAAPETTTLYYNNASLAATAQAVGEAAGISNLQELPGATENVDIAIVLRNDYAG</sequence>
<gene>
    <name evidence="3" type="ORF">PU560_11260</name>
</gene>
<dbReference type="Proteomes" id="UP001165561">
    <property type="component" value="Unassembled WGS sequence"/>
</dbReference>
<dbReference type="EMBL" id="JARACI010001032">
    <property type="protein sequence ID" value="MDD9207040.1"/>
    <property type="molecule type" value="Genomic_DNA"/>
</dbReference>
<feature type="region of interest" description="Disordered" evidence="1">
    <location>
        <begin position="1"/>
        <end position="24"/>
    </location>
</feature>
<protein>
    <submittedName>
        <fullName evidence="3">LytR C-terminal domain-containing protein</fullName>
    </submittedName>
</protein>
<evidence type="ECO:0000313" key="3">
    <source>
        <dbReference type="EMBL" id="MDD9207040.1"/>
    </source>
</evidence>
<evidence type="ECO:0000313" key="4">
    <source>
        <dbReference type="Proteomes" id="UP001165561"/>
    </source>
</evidence>
<dbReference type="Gene3D" id="3.30.70.2390">
    <property type="match status" value="1"/>
</dbReference>
<feature type="domain" description="LytR/CpsA/Psr regulator C-terminal" evidence="2">
    <location>
        <begin position="29"/>
        <end position="116"/>
    </location>
</feature>
<keyword evidence="4" id="KW-1185">Reference proteome</keyword>
<name>A0ABT5U0W3_9MICO</name>